<accession>A0AC11CTL6</accession>
<sequence length="267" mass="28707">MAHCPLRPLLRLLVLGLGLALLRAAAGERVPGTTPCSRGTSWSADLDKCMDCASCRARPHSDFCLGCTAAPPAPFRLLWPILGGALGLALVLGLLSGFLVWRRCRRREKFTSKCVLARPMAPHHSSTSPPLLTPLFLSCSPHRGDRWGELSWRGPDPVTGRAPCQQEAVPAHHSFILEPAPASQTQPEPGCSNHRGVEGWGTVNHLSTVWAQASEGPSKVSDRPVSGSRIEKETLAGSCQTADAKEPQHLHKGPHPHPYHGLGARLT</sequence>
<name>A0AC11CTL6_SHEEP</name>
<proteinExistence type="predicted"/>
<dbReference type="Ensembl" id="ENSOART00020041511.2">
    <property type="protein sequence ID" value="ENSOARP00020034470.2"/>
    <property type="gene ID" value="ENSOARG00020026408.2"/>
</dbReference>
<protein>
    <submittedName>
        <fullName evidence="1">TNF receptor superfamily member 12A</fullName>
    </submittedName>
</protein>
<gene>
    <name evidence="1" type="primary">TNFRSF12A</name>
</gene>
<evidence type="ECO:0000313" key="1">
    <source>
        <dbReference type="Ensembl" id="ENSOARP00020034470.2"/>
    </source>
</evidence>
<reference evidence="1" key="2">
    <citation type="submission" date="2025-08" db="UniProtKB">
        <authorList>
            <consortium name="Ensembl"/>
        </authorList>
    </citation>
    <scope>IDENTIFICATION</scope>
</reference>
<organism evidence="1">
    <name type="scientific">Ovis aries</name>
    <name type="common">Sheep</name>
    <dbReference type="NCBI Taxonomy" id="9940"/>
    <lineage>
        <taxon>Eukaryota</taxon>
        <taxon>Metazoa</taxon>
        <taxon>Chordata</taxon>
        <taxon>Craniata</taxon>
        <taxon>Vertebrata</taxon>
        <taxon>Euteleostomi</taxon>
        <taxon>Mammalia</taxon>
        <taxon>Eutheria</taxon>
        <taxon>Laurasiatheria</taxon>
        <taxon>Artiodactyla</taxon>
        <taxon>Ruminantia</taxon>
        <taxon>Pecora</taxon>
        <taxon>Bovidae</taxon>
        <taxon>Caprinae</taxon>
        <taxon>Ovis</taxon>
    </lineage>
</organism>
<reference evidence="1" key="3">
    <citation type="submission" date="2025-09" db="UniProtKB">
        <authorList>
            <consortium name="Ensembl"/>
        </authorList>
    </citation>
    <scope>IDENTIFICATION</scope>
</reference>
<reference evidence="1" key="1">
    <citation type="submission" date="2020-11" db="EMBL/GenBank/DDBJ databases">
        <authorList>
            <person name="Davenport K.M."/>
            <person name="Bickhart D.M."/>
            <person name="Smith T.P.L."/>
            <person name="Murdoch B.M."/>
            <person name="Rosen B.D."/>
        </authorList>
    </citation>
    <scope>NUCLEOTIDE SEQUENCE [LARGE SCALE GENOMIC DNA]</scope>
    <source>
        <strain evidence="1">OAR_USU_Benz2616</strain>
    </source>
</reference>